<dbReference type="AlphaFoldDB" id="A0A1T4LEH4"/>
<dbReference type="PROSITE" id="PS50005">
    <property type="entry name" value="TPR"/>
    <property type="match status" value="2"/>
</dbReference>
<dbReference type="SMART" id="SM00028">
    <property type="entry name" value="TPR"/>
    <property type="match status" value="4"/>
</dbReference>
<name>A0A1T4LEH4_9SPIR</name>
<sequence length="580" mass="65071">MKPVFYVTFAFSFSLVFFSCGSTPKSELQAESHLEGQYSAQPSEAVSIALPPKKEKNFFSGIPEEAVNAVENGSPESINLAYSILRKNAEFYTENEKILLNTAYSFMTILWQQEKVSFQSFEGLPPNPYTGAIESAKRGIYDESTGSSDFLTLVLPSLVLVTSETRKDYYALAQESLSLALKTNPESVVANFLQGVLLRRQNDFENALPFFKKAFDSSPQTVETCYTLADCNFKLKNYSKSYELAKSILEKNQFYSPALKLCAENAFALGALEESELYVGRVLQQEPENSYFVLFRAKILAEKGDYIRSASLLDVYALTNSDSREYLVLRTKVQKDWNKNMTAACATIEKALSLYPDDTEILLTAASLAGETGSKINGKTAGELAEKVLLTDSTNVEAMKIQVNDFVSRKKWSEAYKASSALVKIKDIPAECIFTHIDVCLASGKNSEAWDIVSSLYEKNPKNEAVLQNYIKVLVATDRRSEASQLIEQNLSGASSKMKSFFYYERSFLQKNENAVMVDLRSSLTANPRNKDALFRLYQIYFNKKEYRKAQYYLKQVVAISPADESLLLLNAELETLLSK</sequence>
<keyword evidence="1" id="KW-0802">TPR repeat</keyword>
<evidence type="ECO:0000313" key="2">
    <source>
        <dbReference type="EMBL" id="SJZ52957.1"/>
    </source>
</evidence>
<gene>
    <name evidence="2" type="ORF">SAMN02745152_00492</name>
</gene>
<dbReference type="Pfam" id="PF12895">
    <property type="entry name" value="ANAPC3"/>
    <property type="match status" value="1"/>
</dbReference>
<feature type="repeat" description="TPR" evidence="1">
    <location>
        <begin position="531"/>
        <end position="564"/>
    </location>
</feature>
<protein>
    <submittedName>
        <fullName evidence="2">Tetratricopeptide repeat-containing protein</fullName>
    </submittedName>
</protein>
<dbReference type="RefSeq" id="WP_078930247.1">
    <property type="nucleotide sequence ID" value="NZ_FUXC01000002.1"/>
</dbReference>
<dbReference type="STRING" id="225004.SAMN02745152_00492"/>
<dbReference type="SUPFAM" id="SSF48452">
    <property type="entry name" value="TPR-like"/>
    <property type="match status" value="2"/>
</dbReference>
<proteinExistence type="predicted"/>
<dbReference type="PANTHER" id="PTHR12558:SF13">
    <property type="entry name" value="CELL DIVISION CYCLE PROTEIN 27 HOMOLOG"/>
    <property type="match status" value="1"/>
</dbReference>
<dbReference type="EMBL" id="FUXC01000002">
    <property type="protein sequence ID" value="SJZ52957.1"/>
    <property type="molecule type" value="Genomic_DNA"/>
</dbReference>
<keyword evidence="3" id="KW-1185">Reference proteome</keyword>
<dbReference type="PANTHER" id="PTHR12558">
    <property type="entry name" value="CELL DIVISION CYCLE 16,23,27"/>
    <property type="match status" value="1"/>
</dbReference>
<dbReference type="InterPro" id="IPR019734">
    <property type="entry name" value="TPR_rpt"/>
</dbReference>
<evidence type="ECO:0000256" key="1">
    <source>
        <dbReference type="PROSITE-ProRule" id="PRU00339"/>
    </source>
</evidence>
<organism evidence="2 3">
    <name type="scientific">Treponema berlinense</name>
    <dbReference type="NCBI Taxonomy" id="225004"/>
    <lineage>
        <taxon>Bacteria</taxon>
        <taxon>Pseudomonadati</taxon>
        <taxon>Spirochaetota</taxon>
        <taxon>Spirochaetia</taxon>
        <taxon>Spirochaetales</taxon>
        <taxon>Treponemataceae</taxon>
        <taxon>Treponema</taxon>
    </lineage>
</organism>
<feature type="repeat" description="TPR" evidence="1">
    <location>
        <begin position="188"/>
        <end position="221"/>
    </location>
</feature>
<dbReference type="InterPro" id="IPR011990">
    <property type="entry name" value="TPR-like_helical_dom_sf"/>
</dbReference>
<dbReference type="Proteomes" id="UP000190395">
    <property type="component" value="Unassembled WGS sequence"/>
</dbReference>
<evidence type="ECO:0000313" key="3">
    <source>
        <dbReference type="Proteomes" id="UP000190395"/>
    </source>
</evidence>
<accession>A0A1T4LEH4</accession>
<dbReference type="OrthoDB" id="356265at2"/>
<dbReference type="PROSITE" id="PS51257">
    <property type="entry name" value="PROKAR_LIPOPROTEIN"/>
    <property type="match status" value="1"/>
</dbReference>
<dbReference type="GeneID" id="303366762"/>
<dbReference type="Gene3D" id="1.25.40.10">
    <property type="entry name" value="Tetratricopeptide repeat domain"/>
    <property type="match status" value="2"/>
</dbReference>
<reference evidence="2 3" key="1">
    <citation type="submission" date="2017-02" db="EMBL/GenBank/DDBJ databases">
        <authorList>
            <person name="Peterson S.W."/>
        </authorList>
    </citation>
    <scope>NUCLEOTIDE SEQUENCE [LARGE SCALE GENOMIC DNA]</scope>
    <source>
        <strain evidence="2 3">ATCC BAA-909</strain>
    </source>
</reference>